<accession>A0AAD6S5M0</accession>
<dbReference type="InterPro" id="IPR012337">
    <property type="entry name" value="RNaseH-like_sf"/>
</dbReference>
<evidence type="ECO:0000313" key="3">
    <source>
        <dbReference type="EMBL" id="KAJ7021661.1"/>
    </source>
</evidence>
<protein>
    <recommendedName>
        <fullName evidence="2">RNase H type-1 domain-containing protein</fullName>
    </recommendedName>
</protein>
<comment type="caution">
    <text evidence="3">The sequence shown here is derived from an EMBL/GenBank/DDBJ whole genome shotgun (WGS) entry which is preliminary data.</text>
</comment>
<dbReference type="GO" id="GO:0003676">
    <property type="term" value="F:nucleic acid binding"/>
    <property type="evidence" value="ECO:0007669"/>
    <property type="project" value="InterPro"/>
</dbReference>
<evidence type="ECO:0000256" key="1">
    <source>
        <dbReference type="SAM" id="MobiDB-lite"/>
    </source>
</evidence>
<dbReference type="PROSITE" id="PS50879">
    <property type="entry name" value="RNASE_H_1"/>
    <property type="match status" value="1"/>
</dbReference>
<dbReference type="Pfam" id="PF00075">
    <property type="entry name" value="RNase_H"/>
    <property type="match status" value="1"/>
</dbReference>
<reference evidence="3" key="1">
    <citation type="submission" date="2023-03" db="EMBL/GenBank/DDBJ databases">
        <title>Massive genome expansion in bonnet fungi (Mycena s.s.) driven by repeated elements and novel gene families across ecological guilds.</title>
        <authorList>
            <consortium name="Lawrence Berkeley National Laboratory"/>
            <person name="Harder C.B."/>
            <person name="Miyauchi S."/>
            <person name="Viragh M."/>
            <person name="Kuo A."/>
            <person name="Thoen E."/>
            <person name="Andreopoulos B."/>
            <person name="Lu D."/>
            <person name="Skrede I."/>
            <person name="Drula E."/>
            <person name="Henrissat B."/>
            <person name="Morin E."/>
            <person name="Kohler A."/>
            <person name="Barry K."/>
            <person name="LaButti K."/>
            <person name="Morin E."/>
            <person name="Salamov A."/>
            <person name="Lipzen A."/>
            <person name="Mereny Z."/>
            <person name="Hegedus B."/>
            <person name="Baldrian P."/>
            <person name="Stursova M."/>
            <person name="Weitz H."/>
            <person name="Taylor A."/>
            <person name="Grigoriev I.V."/>
            <person name="Nagy L.G."/>
            <person name="Martin F."/>
            <person name="Kauserud H."/>
        </authorList>
    </citation>
    <scope>NUCLEOTIDE SEQUENCE</scope>
    <source>
        <strain evidence="3">CBHHK200</strain>
    </source>
</reference>
<dbReference type="InterPro" id="IPR002156">
    <property type="entry name" value="RNaseH_domain"/>
</dbReference>
<feature type="domain" description="RNase H type-1" evidence="2">
    <location>
        <begin position="299"/>
        <end position="439"/>
    </location>
</feature>
<organism evidence="3 4">
    <name type="scientific">Mycena alexandri</name>
    <dbReference type="NCBI Taxonomy" id="1745969"/>
    <lineage>
        <taxon>Eukaryota</taxon>
        <taxon>Fungi</taxon>
        <taxon>Dikarya</taxon>
        <taxon>Basidiomycota</taxon>
        <taxon>Agaricomycotina</taxon>
        <taxon>Agaricomycetes</taxon>
        <taxon>Agaricomycetidae</taxon>
        <taxon>Agaricales</taxon>
        <taxon>Marasmiineae</taxon>
        <taxon>Mycenaceae</taxon>
        <taxon>Mycena</taxon>
    </lineage>
</organism>
<proteinExistence type="predicted"/>
<feature type="region of interest" description="Disordered" evidence="1">
    <location>
        <begin position="423"/>
        <end position="449"/>
    </location>
</feature>
<dbReference type="AlphaFoldDB" id="A0AAD6S5M0"/>
<dbReference type="GO" id="GO:0004523">
    <property type="term" value="F:RNA-DNA hybrid ribonuclease activity"/>
    <property type="evidence" value="ECO:0007669"/>
    <property type="project" value="InterPro"/>
</dbReference>
<name>A0AAD6S5M0_9AGAR</name>
<gene>
    <name evidence="3" type="ORF">C8F04DRAFT_1273408</name>
</gene>
<dbReference type="SUPFAM" id="SSF53098">
    <property type="entry name" value="Ribonuclease H-like"/>
    <property type="match status" value="1"/>
</dbReference>
<dbReference type="InterPro" id="IPR036397">
    <property type="entry name" value="RNaseH_sf"/>
</dbReference>
<dbReference type="Proteomes" id="UP001218188">
    <property type="component" value="Unassembled WGS sequence"/>
</dbReference>
<evidence type="ECO:0000259" key="2">
    <source>
        <dbReference type="PROSITE" id="PS50879"/>
    </source>
</evidence>
<dbReference type="EMBL" id="JARJCM010000226">
    <property type="protein sequence ID" value="KAJ7021661.1"/>
    <property type="molecule type" value="Genomic_DNA"/>
</dbReference>
<dbReference type="CDD" id="cd09276">
    <property type="entry name" value="Rnase_HI_RT_non_LTR"/>
    <property type="match status" value="1"/>
</dbReference>
<keyword evidence="4" id="KW-1185">Reference proteome</keyword>
<evidence type="ECO:0000313" key="4">
    <source>
        <dbReference type="Proteomes" id="UP001218188"/>
    </source>
</evidence>
<dbReference type="Gene3D" id="3.30.420.10">
    <property type="entry name" value="Ribonuclease H-like superfamily/Ribonuclease H"/>
    <property type="match status" value="1"/>
</dbReference>
<sequence>MAAHCKRAVSAQLAKIPRPTNGEHGVVFVDDSTLITVGCTFRITHEKLRDIIERPKGVNRFATTHNVLFSPAKYQLLDASRERVPHTFMLRKKLPLPRFALHLGPHVVKSAASVKLLGLHLDRELRWHQQEATILAKGHAWLRRVARIARASRGIGARNMRRLYLGVCVVPGLLYAADLCLAPPPSTRKLFLYGKKPQQRGFMKKLRTIQRRAALAITGALSSTPTDVLDAYANLLPVAHLVDKKKDATSLCELALDFGLEPERMEEIEAVRRSTAWKSGMAVEIPSSKVDAVVADMTDQAEWMAYTDGSGIDERIGASAVLYRNRMEVGSLRLCLGSAEEHTVFEGEGIGGSLALALLKKQDEVKGSVSIVVDSQPAIRAVPATASNPSHWIWDTWNNRERPFARKHPEAVVTVRWAPGHVGIPGNERADEEAKKAAQTGSSEARDIPTALCGELPRSKSAADETVEHYLLRCPAHADARRELVRAGGPHTRVLTKLLRIPELFPHLFRYLGRTGRFHTVHGVLPEPPAHDQPTREENLAFFAKLKFTETVPRSAKPFNARPSPRTVPM</sequence>